<name>M1XLN2_NATM8</name>
<dbReference type="GeneID" id="14652139"/>
<keyword evidence="3" id="KW-1185">Reference proteome</keyword>
<proteinExistence type="predicted"/>
<organism evidence="2 3">
    <name type="scientific">Natronomonas moolapensis (strain DSM 18674 / CECT 7526 / JCM 14361 / 8.8.11)</name>
    <dbReference type="NCBI Taxonomy" id="268739"/>
    <lineage>
        <taxon>Archaea</taxon>
        <taxon>Methanobacteriati</taxon>
        <taxon>Methanobacteriota</taxon>
        <taxon>Stenosarchaea group</taxon>
        <taxon>Halobacteria</taxon>
        <taxon>Halobacteriales</taxon>
        <taxon>Natronomonadaceae</taxon>
        <taxon>Natronomonas</taxon>
    </lineage>
</organism>
<dbReference type="Gene3D" id="1.10.10.10">
    <property type="entry name" value="Winged helix-like DNA-binding domain superfamily/Winged helix DNA-binding domain"/>
    <property type="match status" value="1"/>
</dbReference>
<evidence type="ECO:0000313" key="2">
    <source>
        <dbReference type="EMBL" id="CCQ38018.1"/>
    </source>
</evidence>
<feature type="compositionally biased region" description="Basic and acidic residues" evidence="1">
    <location>
        <begin position="66"/>
        <end position="88"/>
    </location>
</feature>
<dbReference type="KEGG" id="nmo:Nmlp_3907"/>
<evidence type="ECO:0000256" key="1">
    <source>
        <dbReference type="SAM" id="MobiDB-lite"/>
    </source>
</evidence>
<dbReference type="InterPro" id="IPR009057">
    <property type="entry name" value="Homeodomain-like_sf"/>
</dbReference>
<dbReference type="AlphaFoldDB" id="M1XLN2"/>
<dbReference type="HOGENOM" id="CLU_126005_0_2_2"/>
<evidence type="ECO:0000313" key="3">
    <source>
        <dbReference type="Proteomes" id="UP000011867"/>
    </source>
</evidence>
<dbReference type="SUPFAM" id="SSF46689">
    <property type="entry name" value="Homeodomain-like"/>
    <property type="match status" value="1"/>
</dbReference>
<accession>M1XLN2</accession>
<dbReference type="Pfam" id="PF04255">
    <property type="entry name" value="DUF433"/>
    <property type="match status" value="1"/>
</dbReference>
<dbReference type="OrthoDB" id="190701at2157"/>
<dbReference type="InterPro" id="IPR007367">
    <property type="entry name" value="DUF433"/>
</dbReference>
<dbReference type="EMBL" id="HF582854">
    <property type="protein sequence ID" value="CCQ38018.1"/>
    <property type="molecule type" value="Genomic_DNA"/>
</dbReference>
<dbReference type="RefSeq" id="WP_015410745.1">
    <property type="nucleotide sequence ID" value="NC_020388.1"/>
</dbReference>
<protein>
    <submittedName>
        <fullName evidence="2">DUF433 domain protein</fullName>
    </submittedName>
</protein>
<feature type="region of interest" description="Disordered" evidence="1">
    <location>
        <begin position="66"/>
        <end position="97"/>
    </location>
</feature>
<dbReference type="InterPro" id="IPR036388">
    <property type="entry name" value="WH-like_DNA-bd_sf"/>
</dbReference>
<sequence>MSKSECRIVSGEESEIHDEPHIGGRRLTVRFVHDRIEGRGLDPGTVADRHDLDVADVYQALAYYHDHPDEMSEAERRRRETIGQHEDELVGPGDVGS</sequence>
<dbReference type="eggNOG" id="arCOG09407">
    <property type="taxonomic scope" value="Archaea"/>
</dbReference>
<dbReference type="Proteomes" id="UP000011867">
    <property type="component" value="Chromosome"/>
</dbReference>
<reference evidence="2 3" key="1">
    <citation type="journal article" date="2013" name="Genome Announc.">
        <title>Genome of the haloarchaeon Natronomonas moolapensis, a neutrophilic member of a previously haloalkaliphilic genus.</title>
        <authorList>
            <person name="Dyall-Smith M.L."/>
            <person name="Pfeiffer F."/>
            <person name="Oberwinkler T."/>
            <person name="Klee K."/>
            <person name="Rampp M."/>
            <person name="Palm P."/>
            <person name="Gross K."/>
            <person name="Schuster S.C."/>
            <person name="Oesterhelt D."/>
        </authorList>
    </citation>
    <scope>NUCLEOTIDE SEQUENCE [LARGE SCALE GENOMIC DNA]</scope>
    <source>
        <strain evidence="3">DSM 18674 / JCM 14361 / 8.8.11</strain>
    </source>
</reference>
<gene>
    <name evidence="2" type="ordered locus">Nmlp_3907</name>
</gene>